<feature type="transmembrane region" description="Helical" evidence="2">
    <location>
        <begin position="88"/>
        <end position="108"/>
    </location>
</feature>
<evidence type="ECO:0000256" key="1">
    <source>
        <dbReference type="SAM" id="MobiDB-lite"/>
    </source>
</evidence>
<comment type="caution">
    <text evidence="3">The sequence shown here is derived from an EMBL/GenBank/DDBJ whole genome shotgun (WGS) entry which is preliminary data.</text>
</comment>
<protein>
    <submittedName>
        <fullName evidence="3">Uncharacterized protein</fullName>
    </submittedName>
</protein>
<keyword evidence="2" id="KW-0472">Membrane</keyword>
<feature type="transmembrane region" description="Helical" evidence="2">
    <location>
        <begin position="304"/>
        <end position="323"/>
    </location>
</feature>
<proteinExistence type="predicted"/>
<dbReference type="RefSeq" id="WP_203917886.1">
    <property type="nucleotide sequence ID" value="NZ_BONZ01000021.1"/>
</dbReference>
<keyword evidence="2" id="KW-1133">Transmembrane helix</keyword>
<feature type="transmembrane region" description="Helical" evidence="2">
    <location>
        <begin position="177"/>
        <end position="205"/>
    </location>
</feature>
<feature type="transmembrane region" description="Helical" evidence="2">
    <location>
        <begin position="65"/>
        <end position="82"/>
    </location>
</feature>
<dbReference type="EMBL" id="BONZ01000021">
    <property type="protein sequence ID" value="GIH14234.1"/>
    <property type="molecule type" value="Genomic_DNA"/>
</dbReference>
<reference evidence="3" key="1">
    <citation type="submission" date="2021-01" db="EMBL/GenBank/DDBJ databases">
        <title>Whole genome shotgun sequence of Rugosimonospora africana NBRC 104875.</title>
        <authorList>
            <person name="Komaki H."/>
            <person name="Tamura T."/>
        </authorList>
    </citation>
    <scope>NUCLEOTIDE SEQUENCE</scope>
    <source>
        <strain evidence="3">NBRC 104875</strain>
    </source>
</reference>
<dbReference type="Proteomes" id="UP000642748">
    <property type="component" value="Unassembled WGS sequence"/>
</dbReference>
<feature type="transmembrane region" description="Helical" evidence="2">
    <location>
        <begin position="120"/>
        <end position="141"/>
    </location>
</feature>
<feature type="transmembrane region" description="Helical" evidence="2">
    <location>
        <begin position="274"/>
        <end position="292"/>
    </location>
</feature>
<evidence type="ECO:0000313" key="3">
    <source>
        <dbReference type="EMBL" id="GIH14234.1"/>
    </source>
</evidence>
<evidence type="ECO:0000256" key="2">
    <source>
        <dbReference type="SAM" id="Phobius"/>
    </source>
</evidence>
<feature type="transmembrane region" description="Helical" evidence="2">
    <location>
        <begin position="225"/>
        <end position="244"/>
    </location>
</feature>
<dbReference type="AlphaFoldDB" id="A0A8J3QNL6"/>
<keyword evidence="4" id="KW-1185">Reference proteome</keyword>
<evidence type="ECO:0000313" key="4">
    <source>
        <dbReference type="Proteomes" id="UP000642748"/>
    </source>
</evidence>
<keyword evidence="2" id="KW-0812">Transmembrane</keyword>
<organism evidence="3 4">
    <name type="scientific">Rugosimonospora africana</name>
    <dbReference type="NCBI Taxonomy" id="556532"/>
    <lineage>
        <taxon>Bacteria</taxon>
        <taxon>Bacillati</taxon>
        <taxon>Actinomycetota</taxon>
        <taxon>Actinomycetes</taxon>
        <taxon>Micromonosporales</taxon>
        <taxon>Micromonosporaceae</taxon>
        <taxon>Rugosimonospora</taxon>
    </lineage>
</organism>
<sequence>MSMATPQRRRNWALAIGGAVAVAAAVAEYVARTDLLDSVKTLIAAAIAVAIGGLAVSLPGITRRGVVIGAFFIAAGVSTWTFTSHPIVIWGVLGLEGIVFLLWSWPWLGRLKETSRLGTAWLGLPYWVFGVIGAVLVGHATVGGQRVAYAGVFALAAMAAVAAARRPTEKGGGDPSVGIAAALLVAIALLLLAGSGSMFDAYHAIPEHSAEAHKMADRFWGGTGLYFQPNALAGLAVVIALRIAPDRAFTWWQRLAASGTAGFVLYLTNSRTPWGVALIAALVHAVMVFGGWRRGDLPVYRRPWLAVLTPFVLLGLVLVALGGSDFVVKSRFGDVPKPANVTTPNTLGSGVTSGRTDTWRQVATDWAHAGVAEKIFGDTRTSRAVVTRANDPGAELNTDNAAVGAFRRGGVLGLAAFLFGVLLLLWRVFFGRRAGLAPPAWFTIASLALVPSIALEDWLLGGTNGGIWILLLAGEAYLLRPGRVAAQSSPELVSAGAGRPGGDVTATPGWPAPASTSGAS</sequence>
<name>A0A8J3QNL6_9ACTN</name>
<feature type="transmembrane region" description="Helical" evidence="2">
    <location>
        <begin position="42"/>
        <end position="58"/>
    </location>
</feature>
<accession>A0A8J3QNL6</accession>
<feature type="region of interest" description="Disordered" evidence="1">
    <location>
        <begin position="493"/>
        <end position="520"/>
    </location>
</feature>
<feature type="transmembrane region" description="Helical" evidence="2">
    <location>
        <begin position="12"/>
        <end position="30"/>
    </location>
</feature>
<feature type="transmembrane region" description="Helical" evidence="2">
    <location>
        <begin position="410"/>
        <end position="429"/>
    </location>
</feature>
<gene>
    <name evidence="3" type="ORF">Raf01_24060</name>
</gene>
<feature type="transmembrane region" description="Helical" evidence="2">
    <location>
        <begin position="147"/>
        <end position="165"/>
    </location>
</feature>